<evidence type="ECO:0000313" key="2">
    <source>
        <dbReference type="Proteomes" id="UP001595593"/>
    </source>
</evidence>
<gene>
    <name evidence="1" type="ORF">ACFOD4_15340</name>
</gene>
<proteinExistence type="predicted"/>
<comment type="caution">
    <text evidence="1">The sequence shown here is derived from an EMBL/GenBank/DDBJ whole genome shotgun (WGS) entry which is preliminary data.</text>
</comment>
<keyword evidence="2" id="KW-1185">Reference proteome</keyword>
<evidence type="ECO:0000313" key="1">
    <source>
        <dbReference type="EMBL" id="MFC3126438.1"/>
    </source>
</evidence>
<accession>A0ABV7G173</accession>
<sequence length="411" mass="41363">MVMALFSPGVLGAGQGLSVLGTGHPGRVGVTRPGSALVQDAAGAFQSAAINTPRFQGGQRLLVEEARRNGLRNPRAVGALPGLIGSGGALPTFWSFEGTAPATTILGTGLEDGLPYIDLRMQGTDTFALRMEQPNGVSCSGGQRWTASFFARLLSGSLNNVGLQVALANYSVSSQAVLNHVFEGFVPTGGGLGGQRQSISWTVPGSGTYGIANRLRLQSSGGFDLVLRLAAPQLELGATRSSPILPVAGVTAAAERAADVPIWAPLGGLGGSGTVVLAAMLPSTAGDADQGLLQVDDGTDSNRLVLRSPAGAGSILAAADRAGLPQAAVNAGTVAAGMPFRLALAWAPDGLAVCLNGGAVQTAAASLPTGLARLLAGHAGVALNRAANGEIGPITYRPARLDDGWLRALTA</sequence>
<reference evidence="2" key="1">
    <citation type="journal article" date="2019" name="Int. J. Syst. Evol. Microbiol.">
        <title>The Global Catalogue of Microorganisms (GCM) 10K type strain sequencing project: providing services to taxonomists for standard genome sequencing and annotation.</title>
        <authorList>
            <consortium name="The Broad Institute Genomics Platform"/>
            <consortium name="The Broad Institute Genome Sequencing Center for Infectious Disease"/>
            <person name="Wu L."/>
            <person name="Ma J."/>
        </authorList>
    </citation>
    <scope>NUCLEOTIDE SEQUENCE [LARGE SCALE GENOMIC DNA]</scope>
    <source>
        <strain evidence="2">KCTC 52094</strain>
    </source>
</reference>
<organism evidence="1 2">
    <name type="scientific">Teichococcus globiformis</name>
    <dbReference type="NCBI Taxonomy" id="2307229"/>
    <lineage>
        <taxon>Bacteria</taxon>
        <taxon>Pseudomonadati</taxon>
        <taxon>Pseudomonadota</taxon>
        <taxon>Alphaproteobacteria</taxon>
        <taxon>Acetobacterales</taxon>
        <taxon>Roseomonadaceae</taxon>
        <taxon>Roseomonas</taxon>
    </lineage>
</organism>
<dbReference type="RefSeq" id="WP_379597764.1">
    <property type="nucleotide sequence ID" value="NZ_JBHRTN010000018.1"/>
</dbReference>
<dbReference type="EMBL" id="JBHRTN010000018">
    <property type="protein sequence ID" value="MFC3126438.1"/>
    <property type="molecule type" value="Genomic_DNA"/>
</dbReference>
<dbReference type="Proteomes" id="UP001595593">
    <property type="component" value="Unassembled WGS sequence"/>
</dbReference>
<name>A0ABV7G173_9PROT</name>
<protein>
    <submittedName>
        <fullName evidence="1">Uncharacterized protein</fullName>
    </submittedName>
</protein>